<comment type="caution">
    <text evidence="1">The sequence shown here is derived from an EMBL/GenBank/DDBJ whole genome shotgun (WGS) entry which is preliminary data.</text>
</comment>
<gene>
    <name evidence="1" type="ORF">Rcae01_03159</name>
</gene>
<dbReference type="RefSeq" id="WP_345684549.1">
    <property type="nucleotide sequence ID" value="NZ_BAABRO010000006.1"/>
</dbReference>
<evidence type="ECO:0000313" key="1">
    <source>
        <dbReference type="EMBL" id="GAA5507702.1"/>
    </source>
</evidence>
<keyword evidence="2" id="KW-1185">Reference proteome</keyword>
<accession>A0ABP9VRC5</accession>
<sequence>MTIRAKPLTQRATYPSSWIRVQPRQACDLTFEIADNVNGMRVDWAGHQPRFRVYSQIDDNTVVVEVTDPQRCAFEQGGIWRLQLTAEETEALPVGGMRFTLEHREPSGEYLQGIQGGVSCCNPCGD</sequence>
<protein>
    <submittedName>
        <fullName evidence="1">Uncharacterized protein</fullName>
    </submittedName>
</protein>
<dbReference type="Proteomes" id="UP001416858">
    <property type="component" value="Unassembled WGS sequence"/>
</dbReference>
<organism evidence="1 2">
    <name type="scientific">Novipirellula caenicola</name>
    <dbReference type="NCBI Taxonomy" id="1536901"/>
    <lineage>
        <taxon>Bacteria</taxon>
        <taxon>Pseudomonadati</taxon>
        <taxon>Planctomycetota</taxon>
        <taxon>Planctomycetia</taxon>
        <taxon>Pirellulales</taxon>
        <taxon>Pirellulaceae</taxon>
        <taxon>Novipirellula</taxon>
    </lineage>
</organism>
<proteinExistence type="predicted"/>
<dbReference type="EMBL" id="BAABRO010000006">
    <property type="protein sequence ID" value="GAA5507702.1"/>
    <property type="molecule type" value="Genomic_DNA"/>
</dbReference>
<evidence type="ECO:0000313" key="2">
    <source>
        <dbReference type="Proteomes" id="UP001416858"/>
    </source>
</evidence>
<reference evidence="1 2" key="1">
    <citation type="submission" date="2024-02" db="EMBL/GenBank/DDBJ databases">
        <title>Rhodopirellula caenicola NBRC 110016.</title>
        <authorList>
            <person name="Ichikawa N."/>
            <person name="Katano-Makiyama Y."/>
            <person name="Hidaka K."/>
        </authorList>
    </citation>
    <scope>NUCLEOTIDE SEQUENCE [LARGE SCALE GENOMIC DNA]</scope>
    <source>
        <strain evidence="1 2">NBRC 110016</strain>
    </source>
</reference>
<name>A0ABP9VRC5_9BACT</name>